<gene>
    <name evidence="2" type="ORF">M422DRAFT_196506</name>
</gene>
<protein>
    <recommendedName>
        <fullName evidence="1">CxC2-like cysteine cluster KDZ transposase-associated domain-containing protein</fullName>
    </recommendedName>
</protein>
<proteinExistence type="predicted"/>
<dbReference type="Proteomes" id="UP000054279">
    <property type="component" value="Unassembled WGS sequence"/>
</dbReference>
<feature type="domain" description="CxC2-like cysteine cluster KDZ transposase-associated" evidence="1">
    <location>
        <begin position="64"/>
        <end position="168"/>
    </location>
</feature>
<dbReference type="Pfam" id="PF18803">
    <property type="entry name" value="CxC2"/>
    <property type="match status" value="1"/>
</dbReference>
<evidence type="ECO:0000259" key="1">
    <source>
        <dbReference type="Pfam" id="PF18803"/>
    </source>
</evidence>
<reference evidence="2 3" key="1">
    <citation type="submission" date="2014-06" db="EMBL/GenBank/DDBJ databases">
        <title>Evolutionary Origins and Diversification of the Mycorrhizal Mutualists.</title>
        <authorList>
            <consortium name="DOE Joint Genome Institute"/>
            <consortium name="Mycorrhizal Genomics Consortium"/>
            <person name="Kohler A."/>
            <person name="Kuo A."/>
            <person name="Nagy L.G."/>
            <person name="Floudas D."/>
            <person name="Copeland A."/>
            <person name="Barry K.W."/>
            <person name="Cichocki N."/>
            <person name="Veneault-Fourrey C."/>
            <person name="LaButti K."/>
            <person name="Lindquist E.A."/>
            <person name="Lipzen A."/>
            <person name="Lundell T."/>
            <person name="Morin E."/>
            <person name="Murat C."/>
            <person name="Riley R."/>
            <person name="Ohm R."/>
            <person name="Sun H."/>
            <person name="Tunlid A."/>
            <person name="Henrissat B."/>
            <person name="Grigoriev I.V."/>
            <person name="Hibbett D.S."/>
            <person name="Martin F."/>
        </authorList>
    </citation>
    <scope>NUCLEOTIDE SEQUENCE [LARGE SCALE GENOMIC DNA]</scope>
    <source>
        <strain evidence="2 3">SS14</strain>
    </source>
</reference>
<evidence type="ECO:0000313" key="2">
    <source>
        <dbReference type="EMBL" id="KIJ22949.1"/>
    </source>
</evidence>
<accession>A0A0C9TMA0</accession>
<keyword evidence="3" id="KW-1185">Reference proteome</keyword>
<name>A0A0C9TMA0_SPHS4</name>
<dbReference type="OrthoDB" id="3235114at2759"/>
<dbReference type="HOGENOM" id="CLU_003703_1_0_1"/>
<evidence type="ECO:0000313" key="3">
    <source>
        <dbReference type="Proteomes" id="UP000054279"/>
    </source>
</evidence>
<organism evidence="2 3">
    <name type="scientific">Sphaerobolus stellatus (strain SS14)</name>
    <dbReference type="NCBI Taxonomy" id="990650"/>
    <lineage>
        <taxon>Eukaryota</taxon>
        <taxon>Fungi</taxon>
        <taxon>Dikarya</taxon>
        <taxon>Basidiomycota</taxon>
        <taxon>Agaricomycotina</taxon>
        <taxon>Agaricomycetes</taxon>
        <taxon>Phallomycetidae</taxon>
        <taxon>Geastrales</taxon>
        <taxon>Sphaerobolaceae</taxon>
        <taxon>Sphaerobolus</taxon>
    </lineage>
</organism>
<dbReference type="AlphaFoldDB" id="A0A0C9TMA0"/>
<dbReference type="EMBL" id="KN837867">
    <property type="protein sequence ID" value="KIJ22949.1"/>
    <property type="molecule type" value="Genomic_DNA"/>
</dbReference>
<dbReference type="InterPro" id="IPR041457">
    <property type="entry name" value="CxC2_KDZ-assoc"/>
</dbReference>
<sequence length="236" mass="26699">MLECPEKSITICGKNGCTSQAIYECSDCDNPAPLCENCLVDCHRSLPLHRPMKWNGMYYERESLAKLGIVWYLGYAGMQCPYVNEGRGIQELTVLDITGVHTISVGFCQCSKGPEPAEQLLLVKLFPATVLRPQTAFSFRALKLFHMVHLTAHTTVWDFIGAMHRLSNCLDFKALHGTYKQFNFVQRQWRIIRAWCQSGRTTIDGPKTDIPLAMPCVSCPMPKVNIPPNWDCDPDR</sequence>